<sequence>MKQILIIATILFSFQISFAQDQTDLPKRDIKKNEISINPFNIVVFGALDLGYERILSSNNTLGFDLFYRLTDDDDNDDDNDDDFIDTDDVFDKEIAFTTRFKYFFGDRIARGFYIEAFGMLSFGEHEEYVEVFDNQGNFISSNYVDQEYTDFALGFAVGGKFVTRNGFFIDIGFGIGRNLFSDKSPEIIVRPNLYLGYRF</sequence>
<feature type="chain" id="PRO_5011519629" description="Outer membrane protein beta-barrel domain-containing protein" evidence="1">
    <location>
        <begin position="20"/>
        <end position="200"/>
    </location>
</feature>
<reference evidence="2 3" key="1">
    <citation type="submission" date="2016-10" db="EMBL/GenBank/DDBJ databases">
        <authorList>
            <person name="de Groot N.N."/>
        </authorList>
    </citation>
    <scope>NUCLEOTIDE SEQUENCE [LARGE SCALE GENOMIC DNA]</scope>
    <source>
        <strain evidence="2 3">DSM 25232</strain>
    </source>
</reference>
<dbReference type="RefSeq" id="WP_091405820.1">
    <property type="nucleotide sequence ID" value="NZ_FOAB01000001.1"/>
</dbReference>
<dbReference type="Proteomes" id="UP000198521">
    <property type="component" value="Unassembled WGS sequence"/>
</dbReference>
<name>A0A1H7HV29_AQUAM</name>
<gene>
    <name evidence="2" type="ORF">SAMN04487910_0771</name>
</gene>
<keyword evidence="3" id="KW-1185">Reference proteome</keyword>
<proteinExistence type="predicted"/>
<feature type="signal peptide" evidence="1">
    <location>
        <begin position="1"/>
        <end position="19"/>
    </location>
</feature>
<dbReference type="EMBL" id="FOAB01000001">
    <property type="protein sequence ID" value="SEK54156.1"/>
    <property type="molecule type" value="Genomic_DNA"/>
</dbReference>
<organism evidence="2 3">
    <name type="scientific">Aquimarina amphilecti</name>
    <dbReference type="NCBI Taxonomy" id="1038014"/>
    <lineage>
        <taxon>Bacteria</taxon>
        <taxon>Pseudomonadati</taxon>
        <taxon>Bacteroidota</taxon>
        <taxon>Flavobacteriia</taxon>
        <taxon>Flavobacteriales</taxon>
        <taxon>Flavobacteriaceae</taxon>
        <taxon>Aquimarina</taxon>
    </lineage>
</organism>
<dbReference type="AlphaFoldDB" id="A0A1H7HV29"/>
<evidence type="ECO:0008006" key="4">
    <source>
        <dbReference type="Google" id="ProtNLM"/>
    </source>
</evidence>
<evidence type="ECO:0000313" key="3">
    <source>
        <dbReference type="Proteomes" id="UP000198521"/>
    </source>
</evidence>
<protein>
    <recommendedName>
        <fullName evidence="4">Outer membrane protein beta-barrel domain-containing protein</fullName>
    </recommendedName>
</protein>
<dbReference type="OrthoDB" id="768080at2"/>
<evidence type="ECO:0000256" key="1">
    <source>
        <dbReference type="SAM" id="SignalP"/>
    </source>
</evidence>
<keyword evidence="1" id="KW-0732">Signal</keyword>
<evidence type="ECO:0000313" key="2">
    <source>
        <dbReference type="EMBL" id="SEK54156.1"/>
    </source>
</evidence>
<dbReference type="STRING" id="1038014.SAMN04487910_0771"/>
<accession>A0A1H7HV29</accession>